<dbReference type="GO" id="GO:0050661">
    <property type="term" value="F:NADP binding"/>
    <property type="evidence" value="ECO:0007669"/>
    <property type="project" value="InterPro"/>
</dbReference>
<keyword evidence="4" id="KW-0560">Oxidoreductase</keyword>
<sequence length="613" mass="67063">MTTTASTSTDSSRLAHSVEEWANCLDEALAGPNADQLRELFLEDSYWRDLASLTWDVRQFWGREPLLAHLVEHAKVATPTGFTLQADRSAPHLVDEQTCEFYLTYRTATGTGSAFVHAVLDPEGPGGLRAQVLATTITSVDGQAVPSTQRRGYTAARPGQTWHQHRRESQGFEDTEPDVLVIGGGQTGLIMASRLERLGVTYVVADRNPLPGDGWRSRYDSLALHTPTVANNLPHVHQPETFPSFVSKDEWGNYLDAYATFMNLNRWGGTEVVSAVFDETDRRWDVTLSVPGGATRILRPAHVVTAVGYTGTEPYIPDLPGLDDFAGQVMHSSEFVSGSAFAGQRVLVVGTGTSGHDIALDLSDHGAQTHLAQRGPTCVVPIEEAERYNLDYGAPGMSVEEADQRRNSMFILPLVEEKARAETQRTEREYAEMYDGLRRAGMTLTTGEDGGGWVLRLVKSFSGYYLDVGASAAIIDGRIAMVQMADVDRWVEHGLRLRDGTVIELDAVVLSTGYRNVRHSLERIFGSEVAGRVGDIGGVAENGEHRNMARPTRQPHLWLLFGGIMDARKMSEVLALQIAGQILGATPTLVRDDRDELISLPPLDAAGEEVAAR</sequence>
<keyword evidence="2" id="KW-0285">Flavoprotein</keyword>
<dbReference type="AlphaFoldDB" id="A0A930Y8N4"/>
<dbReference type="PRINTS" id="PR00411">
    <property type="entry name" value="PNDRDTASEI"/>
</dbReference>
<evidence type="ECO:0000313" key="7">
    <source>
        <dbReference type="Proteomes" id="UP000656804"/>
    </source>
</evidence>
<accession>A0A930Y8N4</accession>
<proteinExistence type="inferred from homology"/>
<protein>
    <submittedName>
        <fullName evidence="6">NAD(P)/FAD-dependent oxidoreductase</fullName>
    </submittedName>
</protein>
<dbReference type="Pfam" id="PF00743">
    <property type="entry name" value="FMO-like"/>
    <property type="match status" value="1"/>
</dbReference>
<dbReference type="Gene3D" id="3.50.50.60">
    <property type="entry name" value="FAD/NAD(P)-binding domain"/>
    <property type="match status" value="1"/>
</dbReference>
<name>A0A930Y8N4_9ACTN</name>
<evidence type="ECO:0000256" key="4">
    <source>
        <dbReference type="ARBA" id="ARBA00023002"/>
    </source>
</evidence>
<evidence type="ECO:0000256" key="1">
    <source>
        <dbReference type="ARBA" id="ARBA00010139"/>
    </source>
</evidence>
<comment type="similarity">
    <text evidence="1">Belongs to the FAD-binding monooxygenase family.</text>
</comment>
<keyword evidence="3" id="KW-0274">FAD</keyword>
<dbReference type="EMBL" id="JADIVZ010000010">
    <property type="protein sequence ID" value="MBF4163297.1"/>
    <property type="molecule type" value="Genomic_DNA"/>
</dbReference>
<comment type="caution">
    <text evidence="6">The sequence shown here is derived from an EMBL/GenBank/DDBJ whole genome shotgun (WGS) entry which is preliminary data.</text>
</comment>
<evidence type="ECO:0000256" key="3">
    <source>
        <dbReference type="ARBA" id="ARBA00022827"/>
    </source>
</evidence>
<dbReference type="Proteomes" id="UP000656804">
    <property type="component" value="Unassembled WGS sequence"/>
</dbReference>
<dbReference type="PANTHER" id="PTHR43539:SF68">
    <property type="entry name" value="FLAVIN-BINDING MONOOXYGENASE-LIKE PROTEIN (AFU_ORTHOLOGUE AFUA_4G09220)"/>
    <property type="match status" value="1"/>
</dbReference>
<feature type="region of interest" description="Disordered" evidence="5">
    <location>
        <begin position="149"/>
        <end position="171"/>
    </location>
</feature>
<evidence type="ECO:0000256" key="2">
    <source>
        <dbReference type="ARBA" id="ARBA00022630"/>
    </source>
</evidence>
<dbReference type="RefSeq" id="WP_194504548.1">
    <property type="nucleotide sequence ID" value="NZ_JADIVZ010000010.1"/>
</dbReference>
<dbReference type="PANTHER" id="PTHR43539">
    <property type="entry name" value="FLAVIN-BINDING MONOOXYGENASE-LIKE PROTEIN (AFU_ORTHOLOGUE AFUA_4G09220)"/>
    <property type="match status" value="1"/>
</dbReference>
<dbReference type="PRINTS" id="PR00368">
    <property type="entry name" value="FADPNR"/>
</dbReference>
<dbReference type="InterPro" id="IPR036188">
    <property type="entry name" value="FAD/NAD-bd_sf"/>
</dbReference>
<dbReference type="GO" id="GO:0050660">
    <property type="term" value="F:flavin adenine dinucleotide binding"/>
    <property type="evidence" value="ECO:0007669"/>
    <property type="project" value="InterPro"/>
</dbReference>
<evidence type="ECO:0000313" key="6">
    <source>
        <dbReference type="EMBL" id="MBF4163297.1"/>
    </source>
</evidence>
<reference evidence="6" key="1">
    <citation type="submission" date="2020-11" db="EMBL/GenBank/DDBJ databases">
        <title>Nocardioides sp. CBS4Y-1, whole genome shotgun sequence.</title>
        <authorList>
            <person name="Tuo L."/>
        </authorList>
    </citation>
    <scope>NUCLEOTIDE SEQUENCE</scope>
    <source>
        <strain evidence="6">CBS4Y-1</strain>
    </source>
</reference>
<dbReference type="GO" id="GO:0004499">
    <property type="term" value="F:N,N-dimethylaniline monooxygenase activity"/>
    <property type="evidence" value="ECO:0007669"/>
    <property type="project" value="InterPro"/>
</dbReference>
<keyword evidence="7" id="KW-1185">Reference proteome</keyword>
<dbReference type="InterPro" id="IPR050982">
    <property type="entry name" value="Auxin_biosynth/cation_transpt"/>
</dbReference>
<dbReference type="SUPFAM" id="SSF51905">
    <property type="entry name" value="FAD/NAD(P)-binding domain"/>
    <property type="match status" value="2"/>
</dbReference>
<organism evidence="6 7">
    <name type="scientific">Nocardioides acrostichi</name>
    <dbReference type="NCBI Taxonomy" id="2784339"/>
    <lineage>
        <taxon>Bacteria</taxon>
        <taxon>Bacillati</taxon>
        <taxon>Actinomycetota</taxon>
        <taxon>Actinomycetes</taxon>
        <taxon>Propionibacteriales</taxon>
        <taxon>Nocardioidaceae</taxon>
        <taxon>Nocardioides</taxon>
    </lineage>
</organism>
<gene>
    <name evidence="6" type="ORF">ISG29_16525</name>
</gene>
<dbReference type="InterPro" id="IPR020946">
    <property type="entry name" value="Flavin_mOase-like"/>
</dbReference>
<evidence type="ECO:0000256" key="5">
    <source>
        <dbReference type="SAM" id="MobiDB-lite"/>
    </source>
</evidence>